<dbReference type="EMBL" id="JBHSXQ010000006">
    <property type="protein sequence ID" value="MFC6906910.1"/>
    <property type="molecule type" value="Genomic_DNA"/>
</dbReference>
<comment type="caution">
    <text evidence="1">The sequence shown here is derived from an EMBL/GenBank/DDBJ whole genome shotgun (WGS) entry which is preliminary data.</text>
</comment>
<accession>A0ABD5V9U5</accession>
<organism evidence="1 2">
    <name type="scientific">Halalkalicoccus tibetensis</name>
    <dbReference type="NCBI Taxonomy" id="175632"/>
    <lineage>
        <taxon>Archaea</taxon>
        <taxon>Methanobacteriati</taxon>
        <taxon>Methanobacteriota</taxon>
        <taxon>Stenosarchaea group</taxon>
        <taxon>Halobacteria</taxon>
        <taxon>Halobacteriales</taxon>
        <taxon>Halococcaceae</taxon>
        <taxon>Halalkalicoccus</taxon>
    </lineage>
</organism>
<dbReference type="AlphaFoldDB" id="A0ABD5V9U5"/>
<dbReference type="Proteomes" id="UP001596312">
    <property type="component" value="Unassembled WGS sequence"/>
</dbReference>
<reference evidence="1 2" key="1">
    <citation type="journal article" date="2019" name="Int. J. Syst. Evol. Microbiol.">
        <title>The Global Catalogue of Microorganisms (GCM) 10K type strain sequencing project: providing services to taxonomists for standard genome sequencing and annotation.</title>
        <authorList>
            <consortium name="The Broad Institute Genomics Platform"/>
            <consortium name="The Broad Institute Genome Sequencing Center for Infectious Disease"/>
            <person name="Wu L."/>
            <person name="Ma J."/>
        </authorList>
    </citation>
    <scope>NUCLEOTIDE SEQUENCE [LARGE SCALE GENOMIC DNA]</scope>
    <source>
        <strain evidence="1 2">CGMCC 1.3240</strain>
    </source>
</reference>
<protein>
    <submittedName>
        <fullName evidence="1">Uncharacterized protein</fullName>
    </submittedName>
</protein>
<name>A0ABD5V9U5_9EURY</name>
<proteinExistence type="predicted"/>
<keyword evidence="2" id="KW-1185">Reference proteome</keyword>
<dbReference type="RefSeq" id="WP_340605490.1">
    <property type="nucleotide sequence ID" value="NZ_JBBMXV010000006.1"/>
</dbReference>
<evidence type="ECO:0000313" key="2">
    <source>
        <dbReference type="Proteomes" id="UP001596312"/>
    </source>
</evidence>
<evidence type="ECO:0000313" key="1">
    <source>
        <dbReference type="EMBL" id="MFC6906910.1"/>
    </source>
</evidence>
<gene>
    <name evidence="1" type="ORF">ACFQGH_17090</name>
</gene>
<sequence length="44" mass="4983">MKVYVESKDQILEKQADSRGRVTLGSEYANRKVQLAVLEVDGEE</sequence>